<dbReference type="Proteomes" id="UP000808914">
    <property type="component" value="Unassembled WGS sequence"/>
</dbReference>
<sequence length="95" mass="11577">MNKEDKILEHLERLDKTISAVWTDIKEFKGEMHEFKDEMYKFKDEMVEFKKETSNHFKEIDGQLQHLKWDLDVLKESFWENKKEIAGIKKTIVMK</sequence>
<organism evidence="1 2">
    <name type="scientific">Scopulibacillus daqui</name>
    <dbReference type="NCBI Taxonomy" id="1469162"/>
    <lineage>
        <taxon>Bacteria</taxon>
        <taxon>Bacillati</taxon>
        <taxon>Bacillota</taxon>
        <taxon>Bacilli</taxon>
        <taxon>Bacillales</taxon>
        <taxon>Sporolactobacillaceae</taxon>
        <taxon>Scopulibacillus</taxon>
    </lineage>
</organism>
<gene>
    <name evidence="1" type="ORF">JOD45_000403</name>
</gene>
<evidence type="ECO:0000313" key="2">
    <source>
        <dbReference type="Proteomes" id="UP000808914"/>
    </source>
</evidence>
<name>A0ABS2PY20_9BACL</name>
<reference evidence="1 2" key="1">
    <citation type="submission" date="2021-01" db="EMBL/GenBank/DDBJ databases">
        <title>Genomic Encyclopedia of Type Strains, Phase IV (KMG-IV): sequencing the most valuable type-strain genomes for metagenomic binning, comparative biology and taxonomic classification.</title>
        <authorList>
            <person name="Goeker M."/>
        </authorList>
    </citation>
    <scope>NUCLEOTIDE SEQUENCE [LARGE SCALE GENOMIC DNA]</scope>
    <source>
        <strain evidence="1 2">DSM 28236</strain>
    </source>
</reference>
<keyword evidence="2" id="KW-1185">Reference proteome</keyword>
<proteinExistence type="predicted"/>
<protein>
    <submittedName>
        <fullName evidence="1">RNase H-like nuclease (RuvC/YqgF family)</fullName>
    </submittedName>
</protein>
<accession>A0ABS2PY20</accession>
<dbReference type="EMBL" id="JAFBER010000001">
    <property type="protein sequence ID" value="MBM7644212.1"/>
    <property type="molecule type" value="Genomic_DNA"/>
</dbReference>
<comment type="caution">
    <text evidence="1">The sequence shown here is derived from an EMBL/GenBank/DDBJ whole genome shotgun (WGS) entry which is preliminary data.</text>
</comment>
<evidence type="ECO:0000313" key="1">
    <source>
        <dbReference type="EMBL" id="MBM7644212.1"/>
    </source>
</evidence>
<dbReference type="Gene3D" id="1.20.58.130">
    <property type="match status" value="1"/>
</dbReference>
<dbReference type="RefSeq" id="WP_205002159.1">
    <property type="nucleotide sequence ID" value="NZ_JAFBER010000001.1"/>
</dbReference>
<dbReference type="SUPFAM" id="SSF58100">
    <property type="entry name" value="Bacterial hemolysins"/>
    <property type="match status" value="1"/>
</dbReference>